<name>A0ABP0TXX7_9BRYO</name>
<dbReference type="Gene3D" id="3.10.20.90">
    <property type="entry name" value="Phosphatidylinositol 3-kinase Catalytic Subunit, Chain A, domain 1"/>
    <property type="match status" value="1"/>
</dbReference>
<dbReference type="EMBL" id="OZ019908">
    <property type="protein sequence ID" value="CAK9207657.1"/>
    <property type="molecule type" value="Genomic_DNA"/>
</dbReference>
<dbReference type="PANTHER" id="PTHR12329">
    <property type="entry name" value="BCL2-ASSOCIATED ATHANOGENE"/>
    <property type="match status" value="1"/>
</dbReference>
<dbReference type="PROSITE" id="PS50053">
    <property type="entry name" value="UBIQUITIN_2"/>
    <property type="match status" value="1"/>
</dbReference>
<feature type="domain" description="Ubiquitin-like" evidence="4">
    <location>
        <begin position="33"/>
        <end position="103"/>
    </location>
</feature>
<evidence type="ECO:0000256" key="2">
    <source>
        <dbReference type="SAM" id="Coils"/>
    </source>
</evidence>
<feature type="coiled-coil region" evidence="2">
    <location>
        <begin position="122"/>
        <end position="149"/>
    </location>
</feature>
<dbReference type="PANTHER" id="PTHR12329:SF16">
    <property type="entry name" value="BAG FAMILY MOLECULAR CHAPERONE REGULATOR 1"/>
    <property type="match status" value="1"/>
</dbReference>
<dbReference type="InterPro" id="IPR003103">
    <property type="entry name" value="BAG_domain"/>
</dbReference>
<accession>A0ABP0TXX7</accession>
<evidence type="ECO:0000259" key="5">
    <source>
        <dbReference type="PROSITE" id="PS51035"/>
    </source>
</evidence>
<dbReference type="InterPro" id="IPR029071">
    <property type="entry name" value="Ubiquitin-like_domsf"/>
</dbReference>
<sequence>MEGSNEDGSDAINTGVHDQERKSKSAGIADPSSSIGLKVAHGLFLHDVIVPVQASFGDVKSLLVQETGLEPQEQRLLFRGKEKEDAELLSNAGVKDKSKLLLVEDSAARERRIHEQQEQEQITRACQAISDIQANVDKLSEQVSACEATAKEGGGCPDKDLLSLSEMLMQSLLKLDAIKAEGEAKNSRRTEVKRVQGLVDTIDRLRGANTSPPSVENEVIVTTQWETFDSDVGSNSGCRVRLLINKNPEEISGVPRKDHCQTSDLAAPSSPKMNLASESKMW</sequence>
<evidence type="ECO:0008006" key="8">
    <source>
        <dbReference type="Google" id="ProtNLM"/>
    </source>
</evidence>
<dbReference type="Pfam" id="PF02179">
    <property type="entry name" value="BAG"/>
    <property type="match status" value="1"/>
</dbReference>
<dbReference type="SUPFAM" id="SSF54236">
    <property type="entry name" value="Ubiquitin-like"/>
    <property type="match status" value="1"/>
</dbReference>
<feature type="region of interest" description="Disordered" evidence="3">
    <location>
        <begin position="1"/>
        <end position="31"/>
    </location>
</feature>
<proteinExistence type="predicted"/>
<keyword evidence="7" id="KW-1185">Reference proteome</keyword>
<dbReference type="InterPro" id="IPR039773">
    <property type="entry name" value="BAG_chaperone_regulator"/>
</dbReference>
<evidence type="ECO:0000256" key="1">
    <source>
        <dbReference type="ARBA" id="ARBA00023186"/>
    </source>
</evidence>
<feature type="domain" description="BAG" evidence="5">
    <location>
        <begin position="125"/>
        <end position="206"/>
    </location>
</feature>
<feature type="region of interest" description="Disordered" evidence="3">
    <location>
        <begin position="253"/>
        <end position="282"/>
    </location>
</feature>
<dbReference type="Proteomes" id="UP001497512">
    <property type="component" value="Chromosome 16"/>
</dbReference>
<dbReference type="PROSITE" id="PS51035">
    <property type="entry name" value="BAG"/>
    <property type="match status" value="1"/>
</dbReference>
<dbReference type="SMART" id="SM00264">
    <property type="entry name" value="BAG"/>
    <property type="match status" value="1"/>
</dbReference>
<evidence type="ECO:0000313" key="6">
    <source>
        <dbReference type="EMBL" id="CAK9207657.1"/>
    </source>
</evidence>
<dbReference type="SUPFAM" id="SSF63491">
    <property type="entry name" value="BAG domain"/>
    <property type="match status" value="1"/>
</dbReference>
<dbReference type="Gene3D" id="1.20.58.120">
    <property type="entry name" value="BAG domain"/>
    <property type="match status" value="1"/>
</dbReference>
<protein>
    <recommendedName>
        <fullName evidence="8">BAG family molecular chaperone regulator 4</fullName>
    </recommendedName>
</protein>
<keyword evidence="2" id="KW-0175">Coiled coil</keyword>
<dbReference type="InterPro" id="IPR036533">
    <property type="entry name" value="BAG_dom_sf"/>
</dbReference>
<dbReference type="InterPro" id="IPR000626">
    <property type="entry name" value="Ubiquitin-like_dom"/>
</dbReference>
<evidence type="ECO:0000313" key="7">
    <source>
        <dbReference type="Proteomes" id="UP001497512"/>
    </source>
</evidence>
<evidence type="ECO:0000259" key="4">
    <source>
        <dbReference type="PROSITE" id="PS50053"/>
    </source>
</evidence>
<organism evidence="6 7">
    <name type="scientific">Sphagnum troendelagicum</name>
    <dbReference type="NCBI Taxonomy" id="128251"/>
    <lineage>
        <taxon>Eukaryota</taxon>
        <taxon>Viridiplantae</taxon>
        <taxon>Streptophyta</taxon>
        <taxon>Embryophyta</taxon>
        <taxon>Bryophyta</taxon>
        <taxon>Sphagnophytina</taxon>
        <taxon>Sphagnopsida</taxon>
        <taxon>Sphagnales</taxon>
        <taxon>Sphagnaceae</taxon>
        <taxon>Sphagnum</taxon>
    </lineage>
</organism>
<keyword evidence="1" id="KW-0143">Chaperone</keyword>
<reference evidence="6" key="1">
    <citation type="submission" date="2024-02" db="EMBL/GenBank/DDBJ databases">
        <authorList>
            <consortium name="ELIXIR-Norway"/>
            <consortium name="Elixir Norway"/>
        </authorList>
    </citation>
    <scope>NUCLEOTIDE SEQUENCE</scope>
</reference>
<evidence type="ECO:0000256" key="3">
    <source>
        <dbReference type="SAM" id="MobiDB-lite"/>
    </source>
</evidence>
<gene>
    <name evidence="6" type="ORF">CSSPTR1EN2_LOCUS8916</name>
</gene>
<dbReference type="Pfam" id="PF00240">
    <property type="entry name" value="ubiquitin"/>
    <property type="match status" value="1"/>
</dbReference>